<sequence>MFSLSSYLSTTAVSGIPADVSTNNDPIMKNGIIDIYSTPNHQRILPTFQIRHQGAPNLEAFRQNLTSRYLNLNGQNGIVPVLKLENLPWRKDEKQIDADFVLAGGSVLNALHQSNKFEDAFSSSDLDFFIIGESDEAQRESARRLIEHFEKVAKDNASLQTGVNTSNGSSWSFWPSSSSTSNRAPLPRIEQHVSNSSDSSHSDIWFANKGSVVQIWMKGMTRVIQIIMLPDVKLYSDILNNFDQSCCSFAYDGQSVWSTPSGLEAMQTGVNVSNEERYNRLHHYNVKKSKCNFYARMRKMEARGFETKFKTNDFRNMSVEDERYVGTEEGNKSLNKWPLFESRAHFHNLALLIWLGYTHPTPSAKQVQLMTFREDNRQGQGQRMVPSLRSLMNRTSSTSTTTNIGQKLDEMKL</sequence>
<organism evidence="2">
    <name type="scientific">Sylvanvirus sp</name>
    <dbReference type="NCBI Taxonomy" id="2487774"/>
    <lineage>
        <taxon>Viruses</taxon>
    </lineage>
</organism>
<proteinExistence type="predicted"/>
<feature type="region of interest" description="Disordered" evidence="1">
    <location>
        <begin position="160"/>
        <end position="184"/>
    </location>
</feature>
<accession>A0A3G5AHF0</accession>
<feature type="compositionally biased region" description="Low complexity" evidence="1">
    <location>
        <begin position="165"/>
        <end position="182"/>
    </location>
</feature>
<evidence type="ECO:0000313" key="2">
    <source>
        <dbReference type="EMBL" id="AYV86576.1"/>
    </source>
</evidence>
<feature type="compositionally biased region" description="Low complexity" evidence="1">
    <location>
        <begin position="393"/>
        <end position="403"/>
    </location>
</feature>
<feature type="region of interest" description="Disordered" evidence="1">
    <location>
        <begin position="393"/>
        <end position="413"/>
    </location>
</feature>
<name>A0A3G5AHF0_9VIRU</name>
<reference evidence="2" key="1">
    <citation type="submission" date="2018-10" db="EMBL/GenBank/DDBJ databases">
        <title>Hidden diversity of soil giant viruses.</title>
        <authorList>
            <person name="Schulz F."/>
            <person name="Alteio L."/>
            <person name="Goudeau D."/>
            <person name="Ryan E.M."/>
            <person name="Malmstrom R.R."/>
            <person name="Blanchard J."/>
            <person name="Woyke T."/>
        </authorList>
    </citation>
    <scope>NUCLEOTIDE SEQUENCE</scope>
    <source>
        <strain evidence="2">SYV1</strain>
    </source>
</reference>
<evidence type="ECO:0000256" key="1">
    <source>
        <dbReference type="SAM" id="MobiDB-lite"/>
    </source>
</evidence>
<gene>
    <name evidence="2" type="ORF">Sylvanvirus3_30</name>
</gene>
<protein>
    <submittedName>
        <fullName evidence="2">Uncharacterized protein</fullName>
    </submittedName>
</protein>
<dbReference type="EMBL" id="MK072509">
    <property type="protein sequence ID" value="AYV86576.1"/>
    <property type="molecule type" value="Genomic_DNA"/>
</dbReference>